<dbReference type="eggNOG" id="COG0840">
    <property type="taxonomic scope" value="Bacteria"/>
</dbReference>
<dbReference type="PROSITE" id="PS50111">
    <property type="entry name" value="CHEMOTAXIS_TRANSDUC_2"/>
    <property type="match status" value="1"/>
</dbReference>
<sequence>MQEASVSLKDIIAHSSRARAIMSGKVNDIRSVNTVLRMLALNALIEARRAGEMGAGFGVVADEVKAISGRVETLSKDMAVELLGEINALEKLTQDMALASQGNRLTDLAHNAIELIDRNLYERTCDVRWWATDSAFVDAAQSRDTTTCHHASKRLGVILDAYTVYLDLWLCDLDGHVIANGRPQTYDVTGRSVANLPWFQKSRNLATGNDFAVDDVTANPWLGGAQVATYATGVRKNGDADGKLLGVLGIHFDWAPQAQAITQGARLSADDRKRSRVMLVDARSRIIADSQGKASLNESLNLKTEGRDHGHYTEPDGTVTAFHRTPGYETYQGLGWYGVIVQKAP</sequence>
<dbReference type="Gene3D" id="3.30.450.20">
    <property type="entry name" value="PAS domain"/>
    <property type="match status" value="1"/>
</dbReference>
<dbReference type="GO" id="GO:0016020">
    <property type="term" value="C:membrane"/>
    <property type="evidence" value="ECO:0007669"/>
    <property type="project" value="InterPro"/>
</dbReference>
<name>F4QU28_9CAUL</name>
<feature type="domain" description="Methyl-accepting transducer" evidence="2">
    <location>
        <begin position="1"/>
        <end position="79"/>
    </location>
</feature>
<gene>
    <name evidence="3" type="ORF">ABI_46760</name>
</gene>
<dbReference type="SUPFAM" id="SSF58104">
    <property type="entry name" value="Methyl-accepting chemotaxis protein (MCP) signaling domain"/>
    <property type="match status" value="1"/>
</dbReference>
<dbReference type="EMBL" id="GL883081">
    <property type="protein sequence ID" value="EGF89328.1"/>
    <property type="molecule type" value="Genomic_DNA"/>
</dbReference>
<accession>F4QU28</accession>
<dbReference type="HOGENOM" id="CLU_047366_0_0_5"/>
<evidence type="ECO:0000256" key="1">
    <source>
        <dbReference type="PROSITE-ProRule" id="PRU00284"/>
    </source>
</evidence>
<dbReference type="AlphaFoldDB" id="F4QU28"/>
<protein>
    <submittedName>
        <fullName evidence="3">Methyl-accepting chemotaxis sensory transducer</fullName>
    </submittedName>
</protein>
<proteinExistence type="predicted"/>
<keyword evidence="4" id="KW-1185">Reference proteome</keyword>
<dbReference type="Pfam" id="PF00015">
    <property type="entry name" value="MCPsignal"/>
    <property type="match status" value="1"/>
</dbReference>
<keyword evidence="1" id="KW-0807">Transducer</keyword>
<dbReference type="InterPro" id="IPR004090">
    <property type="entry name" value="Chemotax_Me-accpt_rcpt"/>
</dbReference>
<dbReference type="OrthoDB" id="9814866at2"/>
<evidence type="ECO:0000313" key="4">
    <source>
        <dbReference type="Proteomes" id="UP000006512"/>
    </source>
</evidence>
<dbReference type="STRING" id="715226.ABI_46760"/>
<dbReference type="GO" id="GO:0006935">
    <property type="term" value="P:chemotaxis"/>
    <property type="evidence" value="ECO:0007669"/>
    <property type="project" value="InterPro"/>
</dbReference>
<organism evidence="3 4">
    <name type="scientific">Asticcacaulis biprosthecium C19</name>
    <dbReference type="NCBI Taxonomy" id="715226"/>
    <lineage>
        <taxon>Bacteria</taxon>
        <taxon>Pseudomonadati</taxon>
        <taxon>Pseudomonadota</taxon>
        <taxon>Alphaproteobacteria</taxon>
        <taxon>Caulobacterales</taxon>
        <taxon>Caulobacteraceae</taxon>
        <taxon>Asticcacaulis</taxon>
    </lineage>
</organism>
<dbReference type="GO" id="GO:0007165">
    <property type="term" value="P:signal transduction"/>
    <property type="evidence" value="ECO:0007669"/>
    <property type="project" value="UniProtKB-KW"/>
</dbReference>
<dbReference type="InterPro" id="IPR004089">
    <property type="entry name" value="MCPsignal_dom"/>
</dbReference>
<evidence type="ECO:0000259" key="2">
    <source>
        <dbReference type="PROSITE" id="PS50111"/>
    </source>
</evidence>
<dbReference type="RefSeq" id="WP_006275450.1">
    <property type="nucleotide sequence ID" value="NZ_GL883081.1"/>
</dbReference>
<dbReference type="PRINTS" id="PR00260">
    <property type="entry name" value="CHEMTRNSDUCR"/>
</dbReference>
<dbReference type="Gene3D" id="1.10.287.950">
    <property type="entry name" value="Methyl-accepting chemotaxis protein"/>
    <property type="match status" value="1"/>
</dbReference>
<evidence type="ECO:0000313" key="3">
    <source>
        <dbReference type="EMBL" id="EGF89328.1"/>
    </source>
</evidence>
<reference evidence="4" key="1">
    <citation type="submission" date="2011-03" db="EMBL/GenBank/DDBJ databases">
        <title>Draft genome sequence of Brevundimonas diminuta.</title>
        <authorList>
            <person name="Brown P.J.B."/>
            <person name="Buechlein A."/>
            <person name="Hemmerich C."/>
            <person name="Brun Y.V."/>
        </authorList>
    </citation>
    <scope>NUCLEOTIDE SEQUENCE [LARGE SCALE GENOMIC DNA]</scope>
    <source>
        <strain evidence="4">C19</strain>
    </source>
</reference>
<dbReference type="Proteomes" id="UP000006512">
    <property type="component" value="Unassembled WGS sequence"/>
</dbReference>
<dbReference type="GO" id="GO:0004888">
    <property type="term" value="F:transmembrane signaling receptor activity"/>
    <property type="evidence" value="ECO:0007669"/>
    <property type="project" value="InterPro"/>
</dbReference>